<evidence type="ECO:0000256" key="2">
    <source>
        <dbReference type="ARBA" id="ARBA00006676"/>
    </source>
</evidence>
<dbReference type="PANTHER" id="PTHR11409:SF42">
    <property type="entry name" value="ADENOSINE DEAMINASE-LIKE PROTEIN"/>
    <property type="match status" value="1"/>
</dbReference>
<evidence type="ECO:0000256" key="8">
    <source>
        <dbReference type="ARBA" id="ARBA00022833"/>
    </source>
</evidence>
<organism evidence="14 15">
    <name type="scientific">Amazona collaria</name>
    <name type="common">yellow-billed parrot</name>
    <dbReference type="NCBI Taxonomy" id="241587"/>
    <lineage>
        <taxon>Eukaryota</taxon>
        <taxon>Metazoa</taxon>
        <taxon>Chordata</taxon>
        <taxon>Craniata</taxon>
        <taxon>Vertebrata</taxon>
        <taxon>Euteleostomi</taxon>
        <taxon>Archelosauria</taxon>
        <taxon>Archosauria</taxon>
        <taxon>Dinosauria</taxon>
        <taxon>Saurischia</taxon>
        <taxon>Theropoda</taxon>
        <taxon>Coelurosauria</taxon>
        <taxon>Aves</taxon>
        <taxon>Neognathae</taxon>
        <taxon>Neoaves</taxon>
        <taxon>Telluraves</taxon>
        <taxon>Australaves</taxon>
        <taxon>Psittaciformes</taxon>
        <taxon>Psittacidae</taxon>
        <taxon>Amazona</taxon>
    </lineage>
</organism>
<dbReference type="InterPro" id="IPR032675">
    <property type="entry name" value="LRR_dom_sf"/>
</dbReference>
<keyword evidence="8" id="KW-0862">Zinc</keyword>
<dbReference type="InterPro" id="IPR001365">
    <property type="entry name" value="A_deaminase_dom"/>
</dbReference>
<comment type="cofactor">
    <cofactor evidence="1">
        <name>Zn(2+)</name>
        <dbReference type="ChEBI" id="CHEBI:29105"/>
    </cofactor>
</comment>
<evidence type="ECO:0008006" key="16">
    <source>
        <dbReference type="Google" id="ProtNLM"/>
    </source>
</evidence>
<dbReference type="FunFam" id="3.20.20.140:FF:000033">
    <property type="entry name" value="Adenosine deaminase-like protein"/>
    <property type="match status" value="1"/>
</dbReference>
<protein>
    <recommendedName>
        <fullName evidence="16">Adenosine deaminase-like protein</fullName>
    </recommendedName>
</protein>
<dbReference type="SMART" id="SM00365">
    <property type="entry name" value="LRR_SD22"/>
    <property type="match status" value="7"/>
</dbReference>
<evidence type="ECO:0000313" key="14">
    <source>
        <dbReference type="Ensembl" id="ENSACOP00000026110.1"/>
    </source>
</evidence>
<evidence type="ECO:0000313" key="15">
    <source>
        <dbReference type="Proteomes" id="UP000694522"/>
    </source>
</evidence>
<evidence type="ECO:0000256" key="7">
    <source>
        <dbReference type="ARBA" id="ARBA00022801"/>
    </source>
</evidence>
<dbReference type="SMART" id="SM00369">
    <property type="entry name" value="LRR_TYP"/>
    <property type="match status" value="5"/>
</dbReference>
<dbReference type="GO" id="GO:0046872">
    <property type="term" value="F:metal ion binding"/>
    <property type="evidence" value="ECO:0007669"/>
    <property type="project" value="UniProtKB-KW"/>
</dbReference>
<dbReference type="PROSITE" id="PS51450">
    <property type="entry name" value="LRR"/>
    <property type="match status" value="6"/>
</dbReference>
<dbReference type="InterPro" id="IPR032466">
    <property type="entry name" value="Metal_Hydrolase"/>
</dbReference>
<evidence type="ECO:0000256" key="6">
    <source>
        <dbReference type="ARBA" id="ARBA00022737"/>
    </source>
</evidence>
<proteinExistence type="inferred from homology"/>
<dbReference type="Proteomes" id="UP000694522">
    <property type="component" value="Unplaced"/>
</dbReference>
<dbReference type="InterPro" id="IPR006330">
    <property type="entry name" value="Ado/ade_deaminase"/>
</dbReference>
<feature type="domain" description="Adenosine deaminase" evidence="12">
    <location>
        <begin position="103"/>
        <end position="362"/>
    </location>
</feature>
<reference evidence="14" key="1">
    <citation type="submission" date="2025-08" db="UniProtKB">
        <authorList>
            <consortium name="Ensembl"/>
        </authorList>
    </citation>
    <scope>IDENTIFICATION</scope>
</reference>
<dbReference type="GO" id="GO:0004000">
    <property type="term" value="F:adenosine deaminase activity"/>
    <property type="evidence" value="ECO:0007669"/>
    <property type="project" value="TreeGrafter"/>
</dbReference>
<evidence type="ECO:0000259" key="13">
    <source>
        <dbReference type="Pfam" id="PF23598"/>
    </source>
</evidence>
<dbReference type="InterPro" id="IPR003591">
    <property type="entry name" value="Leu-rich_rpt_typical-subtyp"/>
</dbReference>
<evidence type="ECO:0000256" key="11">
    <source>
        <dbReference type="SAM" id="MobiDB-lite"/>
    </source>
</evidence>
<keyword evidence="7" id="KW-0378">Hydrolase</keyword>
<accession>A0A8B9GSZ2</accession>
<keyword evidence="4" id="KW-0433">Leucine-rich repeat</keyword>
<feature type="domain" description="Disease resistance R13L4/SHOC-2-like LRR" evidence="13">
    <location>
        <begin position="537"/>
        <end position="679"/>
    </location>
</feature>
<dbReference type="PANTHER" id="PTHR11409">
    <property type="entry name" value="ADENOSINE DEAMINASE"/>
    <property type="match status" value="1"/>
</dbReference>
<evidence type="ECO:0000256" key="10">
    <source>
        <dbReference type="ARBA" id="ARBA00048787"/>
    </source>
</evidence>
<dbReference type="SUPFAM" id="SSF51556">
    <property type="entry name" value="Metallo-dependent hydrolases"/>
    <property type="match status" value="1"/>
</dbReference>
<evidence type="ECO:0000256" key="9">
    <source>
        <dbReference type="ARBA" id="ARBA00023080"/>
    </source>
</evidence>
<evidence type="ECO:0000256" key="4">
    <source>
        <dbReference type="ARBA" id="ARBA00022614"/>
    </source>
</evidence>
<comment type="catalytic activity">
    <reaction evidence="10">
        <text>N(6)-methyl-AMP + H2O + H(+) = IMP + methylamine</text>
        <dbReference type="Rhea" id="RHEA:16001"/>
        <dbReference type="ChEBI" id="CHEBI:15377"/>
        <dbReference type="ChEBI" id="CHEBI:15378"/>
        <dbReference type="ChEBI" id="CHEBI:58053"/>
        <dbReference type="ChEBI" id="CHEBI:59338"/>
        <dbReference type="ChEBI" id="CHEBI:144842"/>
    </reaction>
    <physiologicalReaction direction="left-to-right" evidence="10">
        <dbReference type="Rhea" id="RHEA:16002"/>
    </physiologicalReaction>
</comment>
<comment type="similarity">
    <text evidence="2">Belongs to the metallo-dependent hydrolases superfamily. Adenosine and AMP deaminases family.</text>
</comment>
<dbReference type="InterPro" id="IPR001611">
    <property type="entry name" value="Leu-rich_rpt"/>
</dbReference>
<keyword evidence="6" id="KW-0677">Repeat</keyword>
<keyword evidence="15" id="KW-1185">Reference proteome</keyword>
<dbReference type="CDD" id="cd00443">
    <property type="entry name" value="ADA_AMPD"/>
    <property type="match status" value="1"/>
</dbReference>
<dbReference type="Pfam" id="PF00962">
    <property type="entry name" value="A_deaminase"/>
    <property type="match status" value="1"/>
</dbReference>
<dbReference type="Pfam" id="PF23598">
    <property type="entry name" value="LRR_14"/>
    <property type="match status" value="1"/>
</dbReference>
<sequence>MKWLLSLTYPEVAADLSSRRPVCRAPLRLASTCRCWSTEVRWRWTSCRLLNSNVGPAALPAAPVGAERARLPGRAGAEPPWPSSGTVMAAERERQLCFYRQLPKVELHAHLNGCISSATMKKLMAQKPDLQIQNGMTVIDKGKKRTLEECFQMFQIIYQITTRTEDILLITKDVIKEFADDGVRYLELRSTPREEESTGMTKRMYVETVLEGIKECKEEGLDIDVRLLIAINRRCGPAVAKQTVKLAEEFLLSTDGVVVGLDFSGDPTAGHGKDFLEPLLEAKKAGLKLALHLSEIPNQEEETKILLGLPPDRIGHGTFLNSADSEELVLLVRQNQIPIELCMTSNIKTQTVPSCDKHHFGYWYNIGHPTVLCVNNCGLQLVIQTSSIADKSKPFEFRINKEQSSFHNRLLQHDLEKNYLGRQGDQRILSPLVRNKQLYLPVPSSLTELSGLELKENTGSLSGFGESSVHTPTKSRSRQSSHSISSHALANANFGSSSSITFPVLHRTAEEKILNCDRLTLERQKLTVCPVIDGEDHLRLLNFQHNFITRIQNISNLQHLVFLDLYDNQIEEISGVSTLRSLRVLLLGKNRIKKISNLDNLKNLDVLDLHGNQISKIENISHLNELRVLNLARNLLTIVENLNGLDSLTELNLRHNQVSAIKDVDALPCLQRLFLSFNNISRKKKDVWHLLQQEKRKKGSVKAINKTCLRKRNG</sequence>
<evidence type="ECO:0000259" key="12">
    <source>
        <dbReference type="Pfam" id="PF00962"/>
    </source>
</evidence>
<dbReference type="Ensembl" id="ENSACOT00000026997.1">
    <property type="protein sequence ID" value="ENSACOP00000026110.1"/>
    <property type="gene ID" value="ENSACOG00000017397.1"/>
</dbReference>
<dbReference type="GO" id="GO:0006154">
    <property type="term" value="P:adenosine catabolic process"/>
    <property type="evidence" value="ECO:0007669"/>
    <property type="project" value="TreeGrafter"/>
</dbReference>
<keyword evidence="9" id="KW-0546">Nucleotide metabolism</keyword>
<evidence type="ECO:0000256" key="1">
    <source>
        <dbReference type="ARBA" id="ARBA00001947"/>
    </source>
</evidence>
<dbReference type="GO" id="GO:0009117">
    <property type="term" value="P:nucleotide metabolic process"/>
    <property type="evidence" value="ECO:0007669"/>
    <property type="project" value="UniProtKB-KW"/>
</dbReference>
<dbReference type="Gene3D" id="3.20.20.140">
    <property type="entry name" value="Metal-dependent hydrolases"/>
    <property type="match status" value="1"/>
</dbReference>
<dbReference type="AlphaFoldDB" id="A0A8B9GSZ2"/>
<feature type="region of interest" description="Disordered" evidence="11">
    <location>
        <begin position="461"/>
        <end position="482"/>
    </location>
</feature>
<dbReference type="InterPro" id="IPR055414">
    <property type="entry name" value="LRR_R13L4/SHOC2-like"/>
</dbReference>
<evidence type="ECO:0000256" key="3">
    <source>
        <dbReference type="ARBA" id="ARBA00011245"/>
    </source>
</evidence>
<dbReference type="SUPFAM" id="SSF52058">
    <property type="entry name" value="L domain-like"/>
    <property type="match status" value="1"/>
</dbReference>
<evidence type="ECO:0000256" key="5">
    <source>
        <dbReference type="ARBA" id="ARBA00022723"/>
    </source>
</evidence>
<comment type="subunit">
    <text evidence="3">Monomer.</text>
</comment>
<reference evidence="14" key="2">
    <citation type="submission" date="2025-09" db="UniProtKB">
        <authorList>
            <consortium name="Ensembl"/>
        </authorList>
    </citation>
    <scope>IDENTIFICATION</scope>
</reference>
<dbReference type="Gene3D" id="3.80.10.10">
    <property type="entry name" value="Ribonuclease Inhibitor"/>
    <property type="match status" value="2"/>
</dbReference>
<name>A0A8B9GSZ2_9PSIT</name>
<keyword evidence="5" id="KW-0479">Metal-binding</keyword>
<dbReference type="GO" id="GO:0046103">
    <property type="term" value="P:inosine biosynthetic process"/>
    <property type="evidence" value="ECO:0007669"/>
    <property type="project" value="TreeGrafter"/>
</dbReference>
<dbReference type="FunFam" id="3.80.10.10:FF:000323">
    <property type="entry name" value="Leucine-rich repeat-containing protein 49 isoform 1"/>
    <property type="match status" value="1"/>
</dbReference>